<organism evidence="5 6">
    <name type="scientific">Strigamia maritima</name>
    <name type="common">European centipede</name>
    <name type="synonym">Geophilus maritimus</name>
    <dbReference type="NCBI Taxonomy" id="126957"/>
    <lineage>
        <taxon>Eukaryota</taxon>
        <taxon>Metazoa</taxon>
        <taxon>Ecdysozoa</taxon>
        <taxon>Arthropoda</taxon>
        <taxon>Myriapoda</taxon>
        <taxon>Chilopoda</taxon>
        <taxon>Pleurostigmophora</taxon>
        <taxon>Geophilomorpha</taxon>
        <taxon>Linotaeniidae</taxon>
        <taxon>Strigamia</taxon>
    </lineage>
</organism>
<dbReference type="PANTHER" id="PTHR22710">
    <property type="entry name" value="X-RAY RADIATION RESISTANCE ASSOCIATED PROTEIN 1 XRRA1"/>
    <property type="match status" value="1"/>
</dbReference>
<dbReference type="EMBL" id="JH431820">
    <property type="status" value="NOT_ANNOTATED_CDS"/>
    <property type="molecule type" value="Genomic_DNA"/>
</dbReference>
<proteinExistence type="predicted"/>
<evidence type="ECO:0000256" key="4">
    <source>
        <dbReference type="ARBA" id="ARBA00022737"/>
    </source>
</evidence>
<reference evidence="5" key="2">
    <citation type="submission" date="2015-02" db="UniProtKB">
        <authorList>
            <consortium name="EnsemblMetazoa"/>
        </authorList>
    </citation>
    <scope>IDENTIFICATION</scope>
</reference>
<keyword evidence="6" id="KW-1185">Reference proteome</keyword>
<name>T1J346_STRMM</name>
<dbReference type="PANTHER" id="PTHR22710:SF2">
    <property type="entry name" value="X-RAY RADIATION RESISTANCE-ASSOCIATED PROTEIN 1"/>
    <property type="match status" value="1"/>
</dbReference>
<evidence type="ECO:0000256" key="3">
    <source>
        <dbReference type="ARBA" id="ARBA00022614"/>
    </source>
</evidence>
<dbReference type="HOGENOM" id="CLU_529279_0_0_1"/>
<dbReference type="EnsemblMetazoa" id="SMAR008004-RA">
    <property type="protein sequence ID" value="SMAR008004-PA"/>
    <property type="gene ID" value="SMAR008004"/>
</dbReference>
<evidence type="ECO:0000313" key="6">
    <source>
        <dbReference type="Proteomes" id="UP000014500"/>
    </source>
</evidence>
<dbReference type="Pfam" id="PF13516">
    <property type="entry name" value="LRR_6"/>
    <property type="match status" value="1"/>
</dbReference>
<dbReference type="InterPro" id="IPR032675">
    <property type="entry name" value="LRR_dom_sf"/>
</dbReference>
<dbReference type="Proteomes" id="UP000014500">
    <property type="component" value="Unassembled WGS sequence"/>
</dbReference>
<dbReference type="GO" id="GO:0005634">
    <property type="term" value="C:nucleus"/>
    <property type="evidence" value="ECO:0007669"/>
    <property type="project" value="TreeGrafter"/>
</dbReference>
<evidence type="ECO:0000256" key="2">
    <source>
        <dbReference type="ARBA" id="ARBA00022490"/>
    </source>
</evidence>
<protein>
    <submittedName>
        <fullName evidence="5">Uncharacterized protein</fullName>
    </submittedName>
</protein>
<keyword evidence="2" id="KW-0963">Cytoplasm</keyword>
<evidence type="ECO:0000313" key="5">
    <source>
        <dbReference type="EnsemblMetazoa" id="SMAR008004-PA"/>
    </source>
</evidence>
<dbReference type="PROSITE" id="PS51450">
    <property type="entry name" value="LRR"/>
    <property type="match status" value="2"/>
</dbReference>
<dbReference type="Gene3D" id="3.80.10.10">
    <property type="entry name" value="Ribonuclease Inhibitor"/>
    <property type="match status" value="2"/>
</dbReference>
<evidence type="ECO:0000256" key="1">
    <source>
        <dbReference type="ARBA" id="ARBA00004496"/>
    </source>
</evidence>
<dbReference type="eggNOG" id="ENOG502RTEV">
    <property type="taxonomic scope" value="Eukaryota"/>
</dbReference>
<dbReference type="PhylomeDB" id="T1J346"/>
<accession>T1J346</accession>
<reference evidence="6" key="1">
    <citation type="submission" date="2011-05" db="EMBL/GenBank/DDBJ databases">
        <authorList>
            <person name="Richards S.R."/>
            <person name="Qu J."/>
            <person name="Jiang H."/>
            <person name="Jhangiani S.N."/>
            <person name="Agravi P."/>
            <person name="Goodspeed R."/>
            <person name="Gross S."/>
            <person name="Mandapat C."/>
            <person name="Jackson L."/>
            <person name="Mathew T."/>
            <person name="Pu L."/>
            <person name="Thornton R."/>
            <person name="Saada N."/>
            <person name="Wilczek-Boney K.B."/>
            <person name="Lee S."/>
            <person name="Kovar C."/>
            <person name="Wu Y."/>
            <person name="Scherer S.E."/>
            <person name="Worley K.C."/>
            <person name="Muzny D.M."/>
            <person name="Gibbs R."/>
        </authorList>
    </citation>
    <scope>NUCLEOTIDE SEQUENCE</scope>
    <source>
        <strain evidence="6">Brora</strain>
    </source>
</reference>
<comment type="subcellular location">
    <subcellularLocation>
        <location evidence="1">Cytoplasm</location>
    </subcellularLocation>
</comment>
<dbReference type="InterPro" id="IPR001611">
    <property type="entry name" value="Leu-rich_rpt"/>
</dbReference>
<dbReference type="GO" id="GO:0005737">
    <property type="term" value="C:cytoplasm"/>
    <property type="evidence" value="ECO:0007669"/>
    <property type="project" value="UniProtKB-SubCell"/>
</dbReference>
<sequence length="515" mass="60519">MAKAFYNKQCIDSLLRSSKSAPILSFNSDRISIKTVCSSQSLIDIISIKSDNLLHIKSFPDFYVEVDETQERTNGKEIKVLNEQFLTSLNYKLDRKEVLYFDIRRKQLSRVDKRLMDHCQNIIGINAGENLFRLEYFRHAYELKELLLPLNNISAININAGDFGMLEFLDLSCNDVTTSSIYSLGYLNSLKILNLTNNNIDKFPNALNKTSFPKLETLILDCNYMSHPNNIKVLSRLTNLRYLSLEENGIWCLPFIESKGSSDSVRLKMEALGVKQLILNDGILKIQPKSFNKKTILQMLQKSDRFSKSKVINFKLIGIYLRDENNLQLPFPKLRQLNLKRNKIEEVSCLNAVLTWKKLKELVILDNKLVSLRSIHLKSFDKLLVQCLDIRYSQFSCRIYDPFRDPFHRKRLIKRHFPNYFRDRTFCKCHRVQRTKAQDKLHNALKVNTTTRMYYATTEAKTEPQISKYYSHVDNRQPKDRYKLKNIVMYNRIMKLYVTCQCQKLIKNKDISHRR</sequence>
<dbReference type="SUPFAM" id="SSF52058">
    <property type="entry name" value="L domain-like"/>
    <property type="match status" value="1"/>
</dbReference>
<dbReference type="STRING" id="126957.T1J346"/>
<dbReference type="AlphaFoldDB" id="T1J346"/>
<keyword evidence="4" id="KW-0677">Repeat</keyword>
<keyword evidence="3" id="KW-0433">Leucine-rich repeat</keyword>